<sequence length="199" mass="23085">MKKTYLFLLIIAILLLSSCSNESNKGNSRTNESDKHTQQEDEYMKNRKTFNISSEKLFTSIKNKEGIKKTFEKEGSYNVISEKNIIQAFFLSKSEKVSSVEVTVNNRSFYKDEEEKKIVLRFFKDLFESLDINYDEEKLLSILKEDLTNSADIKNTDYKYFNYNDQAWFSIVGVFNNGEKKGSPTGINININKNKPEAD</sequence>
<feature type="signal peptide" evidence="2">
    <location>
        <begin position="1"/>
        <end position="22"/>
    </location>
</feature>
<feature type="compositionally biased region" description="Basic and acidic residues" evidence="1">
    <location>
        <begin position="31"/>
        <end position="45"/>
    </location>
</feature>
<evidence type="ECO:0008006" key="5">
    <source>
        <dbReference type="Google" id="ProtNLM"/>
    </source>
</evidence>
<reference evidence="3 4" key="1">
    <citation type="journal article" date="2023" name="Proc. Natl. Acad. Sci. U.S.A.">
        <title>Bacterial tolerance to host-exuded specialized metabolites structures the maize root microbiome.</title>
        <authorList>
            <person name="Thoenen L."/>
            <person name="Giroud C."/>
            <person name="Kreuzer M."/>
            <person name="Waelchli J."/>
            <person name="Gfeller V."/>
            <person name="Deslandes-Herold G."/>
            <person name="Mateo P."/>
            <person name="Robert C.A.M."/>
            <person name="Ahrens C.H."/>
            <person name="Rubio-Somoza I."/>
            <person name="Bruggmann R."/>
            <person name="Erb M."/>
            <person name="Schlaeppi K."/>
        </authorList>
    </citation>
    <scope>NUCLEOTIDE SEQUENCE [LARGE SCALE GENOMIC DNA]</scope>
    <source>
        <strain evidence="3 4">LBA1-1-1.1</strain>
    </source>
</reference>
<comment type="caution">
    <text evidence="3">The sequence shown here is derived from an EMBL/GenBank/DDBJ whole genome shotgun (WGS) entry which is preliminary data.</text>
</comment>
<evidence type="ECO:0000313" key="3">
    <source>
        <dbReference type="EMBL" id="MEV4913864.1"/>
    </source>
</evidence>
<dbReference type="RefSeq" id="WP_199640714.1">
    <property type="nucleotide sequence ID" value="NZ_JBEGIE010000060.1"/>
</dbReference>
<feature type="chain" id="PRO_5046711278" description="Lipoprotein" evidence="2">
    <location>
        <begin position="23"/>
        <end position="199"/>
    </location>
</feature>
<evidence type="ECO:0000313" key="4">
    <source>
        <dbReference type="Proteomes" id="UP001552502"/>
    </source>
</evidence>
<organism evidence="3 4">
    <name type="scientific">Bacillus proteolyticus</name>
    <dbReference type="NCBI Taxonomy" id="2026192"/>
    <lineage>
        <taxon>Bacteria</taxon>
        <taxon>Bacillati</taxon>
        <taxon>Bacillota</taxon>
        <taxon>Bacilli</taxon>
        <taxon>Bacillales</taxon>
        <taxon>Bacillaceae</taxon>
        <taxon>Bacillus</taxon>
        <taxon>Bacillus cereus group</taxon>
    </lineage>
</organism>
<gene>
    <name evidence="3" type="ORF">MRBLBA1_004798</name>
</gene>
<proteinExistence type="predicted"/>
<feature type="compositionally biased region" description="Polar residues" evidence="1">
    <location>
        <begin position="21"/>
        <end position="30"/>
    </location>
</feature>
<evidence type="ECO:0000256" key="2">
    <source>
        <dbReference type="SAM" id="SignalP"/>
    </source>
</evidence>
<keyword evidence="4" id="KW-1185">Reference proteome</keyword>
<dbReference type="EMBL" id="JBEGIE010000060">
    <property type="protein sequence ID" value="MEV4913864.1"/>
    <property type="molecule type" value="Genomic_DNA"/>
</dbReference>
<accession>A0ABV3IHZ3</accession>
<feature type="region of interest" description="Disordered" evidence="1">
    <location>
        <begin position="21"/>
        <end position="45"/>
    </location>
</feature>
<evidence type="ECO:0000256" key="1">
    <source>
        <dbReference type="SAM" id="MobiDB-lite"/>
    </source>
</evidence>
<name>A0ABV3IHZ3_9BACI</name>
<dbReference type="Proteomes" id="UP001552502">
    <property type="component" value="Unassembled WGS sequence"/>
</dbReference>
<protein>
    <recommendedName>
        <fullName evidence="5">Lipoprotein</fullName>
    </recommendedName>
</protein>
<dbReference type="PROSITE" id="PS51257">
    <property type="entry name" value="PROKAR_LIPOPROTEIN"/>
    <property type="match status" value="1"/>
</dbReference>
<keyword evidence="2" id="KW-0732">Signal</keyword>